<evidence type="ECO:0000259" key="8">
    <source>
        <dbReference type="PROSITE" id="PS51158"/>
    </source>
</evidence>
<feature type="domain" description="VWFA" evidence="7">
    <location>
        <begin position="104"/>
        <end position="323"/>
    </location>
</feature>
<feature type="domain" description="Alpha-type protein kinase" evidence="8">
    <location>
        <begin position="352"/>
        <end position="696"/>
    </location>
</feature>
<evidence type="ECO:0000313" key="9">
    <source>
        <dbReference type="EMBL" id="KAG7371673.1"/>
    </source>
</evidence>
<feature type="region of interest" description="Disordered" evidence="6">
    <location>
        <begin position="568"/>
        <end position="597"/>
    </location>
</feature>
<accession>A0A9K3M129</accession>
<keyword evidence="3" id="KW-0547">Nucleotide-binding</keyword>
<evidence type="ECO:0000256" key="6">
    <source>
        <dbReference type="SAM" id="MobiDB-lite"/>
    </source>
</evidence>
<evidence type="ECO:0000259" key="7">
    <source>
        <dbReference type="PROSITE" id="PS50234"/>
    </source>
</evidence>
<reference evidence="9" key="2">
    <citation type="submission" date="2021-04" db="EMBL/GenBank/DDBJ databases">
        <authorList>
            <person name="Podell S."/>
        </authorList>
    </citation>
    <scope>NUCLEOTIDE SEQUENCE</scope>
    <source>
        <strain evidence="9">Hildebrandi</strain>
    </source>
</reference>
<dbReference type="OrthoDB" id="301415at2759"/>
<protein>
    <submittedName>
        <fullName evidence="9">Alpha-kinase family protein</fullName>
    </submittedName>
</protein>
<dbReference type="PANTHER" id="PTHR45992">
    <property type="entry name" value="EUKARYOTIC ELONGATION FACTOR 2 KINASE-RELATED"/>
    <property type="match status" value="1"/>
</dbReference>
<dbReference type="GO" id="GO:0005524">
    <property type="term" value="F:ATP binding"/>
    <property type="evidence" value="ECO:0007669"/>
    <property type="project" value="UniProtKB-KW"/>
</dbReference>
<keyword evidence="4" id="KW-0418">Kinase</keyword>
<reference evidence="9" key="1">
    <citation type="journal article" date="2021" name="Sci. Rep.">
        <title>Diploid genomic architecture of Nitzschia inconspicua, an elite biomass production diatom.</title>
        <authorList>
            <person name="Oliver A."/>
            <person name="Podell S."/>
            <person name="Pinowska A."/>
            <person name="Traller J.C."/>
            <person name="Smith S.R."/>
            <person name="McClure R."/>
            <person name="Beliaev A."/>
            <person name="Bohutskyi P."/>
            <person name="Hill E.A."/>
            <person name="Rabines A."/>
            <person name="Zheng H."/>
            <person name="Allen L.Z."/>
            <person name="Kuo A."/>
            <person name="Grigoriev I.V."/>
            <person name="Allen A.E."/>
            <person name="Hazlebeck D."/>
            <person name="Allen E.E."/>
        </authorList>
    </citation>
    <scope>NUCLEOTIDE SEQUENCE</scope>
    <source>
        <strain evidence="9">Hildebrandi</strain>
    </source>
</reference>
<dbReference type="PROSITE" id="PS50234">
    <property type="entry name" value="VWFA"/>
    <property type="match status" value="1"/>
</dbReference>
<organism evidence="9 10">
    <name type="scientific">Nitzschia inconspicua</name>
    <dbReference type="NCBI Taxonomy" id="303405"/>
    <lineage>
        <taxon>Eukaryota</taxon>
        <taxon>Sar</taxon>
        <taxon>Stramenopiles</taxon>
        <taxon>Ochrophyta</taxon>
        <taxon>Bacillariophyta</taxon>
        <taxon>Bacillariophyceae</taxon>
        <taxon>Bacillariophycidae</taxon>
        <taxon>Bacillariales</taxon>
        <taxon>Bacillariaceae</taxon>
        <taxon>Nitzschia</taxon>
    </lineage>
</organism>
<evidence type="ECO:0000256" key="3">
    <source>
        <dbReference type="ARBA" id="ARBA00022741"/>
    </source>
</evidence>
<dbReference type="PANTHER" id="PTHR45992:SF11">
    <property type="entry name" value="ALPHA-TYPE PROTEIN KINASE DOMAIN-CONTAINING PROTEIN"/>
    <property type="match status" value="1"/>
</dbReference>
<dbReference type="InterPro" id="IPR004166">
    <property type="entry name" value="a-kinase_dom"/>
</dbReference>
<keyword evidence="2" id="KW-0808">Transferase</keyword>
<dbReference type="GO" id="GO:0004674">
    <property type="term" value="F:protein serine/threonine kinase activity"/>
    <property type="evidence" value="ECO:0007669"/>
    <property type="project" value="UniProtKB-KW"/>
</dbReference>
<evidence type="ECO:0000256" key="1">
    <source>
        <dbReference type="ARBA" id="ARBA00022527"/>
    </source>
</evidence>
<dbReference type="SMART" id="SM00811">
    <property type="entry name" value="Alpha_kinase"/>
    <property type="match status" value="1"/>
</dbReference>
<feature type="compositionally biased region" description="Polar residues" evidence="6">
    <location>
        <begin position="586"/>
        <end position="597"/>
    </location>
</feature>
<dbReference type="InterPro" id="IPR051852">
    <property type="entry name" value="Alpha-type_PK"/>
</dbReference>
<keyword evidence="5" id="KW-0067">ATP-binding</keyword>
<evidence type="ECO:0000256" key="2">
    <source>
        <dbReference type="ARBA" id="ARBA00022679"/>
    </source>
</evidence>
<name>A0A9K3M129_9STRA</name>
<gene>
    <name evidence="9" type="ORF">IV203_017814</name>
</gene>
<dbReference type="Proteomes" id="UP000693970">
    <property type="component" value="Unassembled WGS sequence"/>
</dbReference>
<dbReference type="CDD" id="cd00198">
    <property type="entry name" value="vWFA"/>
    <property type="match status" value="1"/>
</dbReference>
<feature type="compositionally biased region" description="Acidic residues" evidence="6">
    <location>
        <begin position="568"/>
        <end position="585"/>
    </location>
</feature>
<dbReference type="InterPro" id="IPR002035">
    <property type="entry name" value="VWF_A"/>
</dbReference>
<proteinExistence type="predicted"/>
<dbReference type="AlphaFoldDB" id="A0A9K3M129"/>
<sequence>MTDDKTSLITILSSDHGRLRREQRDIRKRDLQKALKYGSRQLSWGQRYMIKYDGIVFITDKTCRKEVTAFPAPMDLAPVDDKSYTEHEGAKEVIEKKPEMCSSHTVLVIDTSGSMKTHDIKLHRDRQVAAFTTVALEYVAEQLFNESANNRDVVSLIEFNNRAQIVFEREPVSWILFNKLLKRRDIEKRFVDREYGRVTDSIHYDSNYLPALEEAEKILQKGFHDDCALSLFFISDGSPTDAGHLGITPMAAGRMMKEKVSAIAVRFVDHINMSFVGFGNSYLDFSSLESICKAANEAAGIELATFFYCDKLAHSVGTAVTSLASSTMLTKTALMTGGRLTKKNMRTDIISEANTDASQWDFFLIIGHYAYHPETEDFVPFGGLPPGAFTEENREEVQTMIKCNAYPPWLALNKAHCGTGAERVAFRCQLADGPTSMKFRLGHLVAKETLRTDRIDELISFHKSFCETQSLAAHLANQFNKRLRGLPNYSRETTPRVSFLKCTVLLLDDPQWPGGERGVLVEKQLDTVKFGWRKWNNNFGGVDGQIMHRPMDVTYELAQLHVPPTEMIEEESELDSDEDDDEDLFETSSKSSDSIMDTCSEDQFSPSDYLQAFSHFTYLFTNKRLLVCDLQGVYNTDMVPPTFELSDPAIHYRSKSKGSEKTMVYGRTDRGHSGITKFFNTHKCTDICKILQLSQKKQKWRKEWHRNFTEDMKNNFGF</sequence>
<comment type="caution">
    <text evidence="9">The sequence shown here is derived from an EMBL/GenBank/DDBJ whole genome shotgun (WGS) entry which is preliminary data.</text>
</comment>
<dbReference type="EMBL" id="JAGRRH010000003">
    <property type="protein sequence ID" value="KAG7371673.1"/>
    <property type="molecule type" value="Genomic_DNA"/>
</dbReference>
<dbReference type="Pfam" id="PF02816">
    <property type="entry name" value="Alpha_kinase"/>
    <property type="match status" value="2"/>
</dbReference>
<evidence type="ECO:0000256" key="4">
    <source>
        <dbReference type="ARBA" id="ARBA00022777"/>
    </source>
</evidence>
<dbReference type="PROSITE" id="PS51158">
    <property type="entry name" value="ALPHA_KINASE"/>
    <property type="match status" value="1"/>
</dbReference>
<keyword evidence="1" id="KW-0723">Serine/threonine-protein kinase</keyword>
<evidence type="ECO:0000313" key="10">
    <source>
        <dbReference type="Proteomes" id="UP000693970"/>
    </source>
</evidence>
<evidence type="ECO:0000256" key="5">
    <source>
        <dbReference type="ARBA" id="ARBA00022840"/>
    </source>
</evidence>
<keyword evidence="10" id="KW-1185">Reference proteome</keyword>